<dbReference type="InterPro" id="IPR007707">
    <property type="entry name" value="TACC_C"/>
</dbReference>
<dbReference type="Pfam" id="PF08743">
    <property type="entry name" value="Nse4_C"/>
    <property type="match status" value="1"/>
</dbReference>
<feature type="region of interest" description="Disordered" evidence="8">
    <location>
        <begin position="1"/>
        <end position="56"/>
    </location>
</feature>
<evidence type="ECO:0008006" key="14">
    <source>
        <dbReference type="Google" id="ProtNLM"/>
    </source>
</evidence>
<feature type="region of interest" description="Disordered" evidence="8">
    <location>
        <begin position="695"/>
        <end position="719"/>
    </location>
</feature>
<feature type="compositionally biased region" description="Acidic residues" evidence="8">
    <location>
        <begin position="473"/>
        <end position="487"/>
    </location>
</feature>
<feature type="region of interest" description="Disordered" evidence="8">
    <location>
        <begin position="1586"/>
        <end position="1646"/>
    </location>
</feature>
<feature type="region of interest" description="Disordered" evidence="8">
    <location>
        <begin position="2308"/>
        <end position="2328"/>
    </location>
</feature>
<dbReference type="EMBL" id="JAROKS010000020">
    <property type="protein sequence ID" value="KAK1791707.1"/>
    <property type="molecule type" value="Genomic_DNA"/>
</dbReference>
<feature type="compositionally biased region" description="Polar residues" evidence="8">
    <location>
        <begin position="1861"/>
        <end position="1870"/>
    </location>
</feature>
<dbReference type="Pfam" id="PF05010">
    <property type="entry name" value="TACC_C"/>
    <property type="match status" value="1"/>
</dbReference>
<evidence type="ECO:0000256" key="1">
    <source>
        <dbReference type="ARBA" id="ARBA00004245"/>
    </source>
</evidence>
<feature type="compositionally biased region" description="Low complexity" evidence="8">
    <location>
        <begin position="2890"/>
        <end position="2913"/>
    </location>
</feature>
<dbReference type="GO" id="GO:0007097">
    <property type="term" value="P:nuclear migration"/>
    <property type="evidence" value="ECO:0007669"/>
    <property type="project" value="TreeGrafter"/>
</dbReference>
<proteinExistence type="inferred from homology"/>
<feature type="compositionally biased region" description="Basic and acidic residues" evidence="8">
    <location>
        <begin position="2473"/>
        <end position="2496"/>
    </location>
</feature>
<feature type="compositionally biased region" description="Gly residues" evidence="8">
    <location>
        <begin position="2530"/>
        <end position="2556"/>
    </location>
</feature>
<feature type="compositionally biased region" description="Basic and acidic residues" evidence="8">
    <location>
        <begin position="883"/>
        <end position="903"/>
    </location>
</feature>
<dbReference type="GO" id="GO:0005737">
    <property type="term" value="C:cytoplasm"/>
    <property type="evidence" value="ECO:0007669"/>
    <property type="project" value="TreeGrafter"/>
</dbReference>
<evidence type="ECO:0000256" key="5">
    <source>
        <dbReference type="ARBA" id="ARBA00023054"/>
    </source>
</evidence>
<feature type="compositionally biased region" description="Polar residues" evidence="8">
    <location>
        <begin position="2754"/>
        <end position="2778"/>
    </location>
</feature>
<evidence type="ECO:0000259" key="9">
    <source>
        <dbReference type="Pfam" id="PF05010"/>
    </source>
</evidence>
<feature type="compositionally biased region" description="Polar residues" evidence="8">
    <location>
        <begin position="3488"/>
        <end position="3498"/>
    </location>
</feature>
<feature type="compositionally biased region" description="Basic residues" evidence="8">
    <location>
        <begin position="3030"/>
        <end position="3048"/>
    </location>
</feature>
<dbReference type="PANTHER" id="PTHR13924:SF11">
    <property type="entry name" value="TRANSFORMING ACIDIC COILED-COIL-CONTAINING PROTEIN 2"/>
    <property type="match status" value="1"/>
</dbReference>
<feature type="compositionally biased region" description="Basic and acidic residues" evidence="8">
    <location>
        <begin position="3364"/>
        <end position="3373"/>
    </location>
</feature>
<reference evidence="12" key="1">
    <citation type="submission" date="2023-03" db="EMBL/GenBank/DDBJ databases">
        <title>Electrophorus voltai genome.</title>
        <authorList>
            <person name="Bian C."/>
        </authorList>
    </citation>
    <scope>NUCLEOTIDE SEQUENCE</scope>
    <source>
        <strain evidence="12">CB-2022</strain>
        <tissue evidence="12">Muscle</tissue>
    </source>
</reference>
<feature type="compositionally biased region" description="Basic and acidic residues" evidence="8">
    <location>
        <begin position="1766"/>
        <end position="1783"/>
    </location>
</feature>
<feature type="region of interest" description="Disordered" evidence="8">
    <location>
        <begin position="1759"/>
        <end position="1783"/>
    </location>
</feature>
<feature type="compositionally biased region" description="Pro residues" evidence="8">
    <location>
        <begin position="2513"/>
        <end position="2525"/>
    </location>
</feature>
<keyword evidence="5 7" id="KW-0175">Coiled coil</keyword>
<feature type="region of interest" description="Disordered" evidence="8">
    <location>
        <begin position="3444"/>
        <end position="3506"/>
    </location>
</feature>
<feature type="compositionally biased region" description="Acidic residues" evidence="8">
    <location>
        <begin position="3150"/>
        <end position="3161"/>
    </location>
</feature>
<feature type="compositionally biased region" description="Polar residues" evidence="8">
    <location>
        <begin position="3295"/>
        <end position="3304"/>
    </location>
</feature>
<evidence type="ECO:0000256" key="3">
    <source>
        <dbReference type="ARBA" id="ARBA00022490"/>
    </source>
</evidence>
<dbReference type="InterPro" id="IPR039915">
    <property type="entry name" value="TACC"/>
</dbReference>
<feature type="compositionally biased region" description="Basic and acidic residues" evidence="8">
    <location>
        <begin position="1179"/>
        <end position="1188"/>
    </location>
</feature>
<feature type="compositionally biased region" description="Low complexity" evidence="8">
    <location>
        <begin position="1034"/>
        <end position="1045"/>
    </location>
</feature>
<dbReference type="Proteomes" id="UP001239994">
    <property type="component" value="Unassembled WGS sequence"/>
</dbReference>
<feature type="compositionally biased region" description="Basic and acidic residues" evidence="8">
    <location>
        <begin position="2071"/>
        <end position="2090"/>
    </location>
</feature>
<feature type="region of interest" description="Disordered" evidence="8">
    <location>
        <begin position="2234"/>
        <end position="2276"/>
    </location>
</feature>
<feature type="compositionally biased region" description="Basic and acidic residues" evidence="8">
    <location>
        <begin position="1067"/>
        <end position="1093"/>
    </location>
</feature>
<feature type="compositionally biased region" description="Polar residues" evidence="8">
    <location>
        <begin position="806"/>
        <end position="815"/>
    </location>
</feature>
<evidence type="ECO:0000256" key="2">
    <source>
        <dbReference type="ARBA" id="ARBA00009423"/>
    </source>
</evidence>
<dbReference type="InterPro" id="IPR014854">
    <property type="entry name" value="Nse4_C"/>
</dbReference>
<feature type="compositionally biased region" description="Polar residues" evidence="8">
    <location>
        <begin position="3444"/>
        <end position="3457"/>
    </location>
</feature>
<keyword evidence="3" id="KW-0963">Cytoplasm</keyword>
<evidence type="ECO:0000259" key="10">
    <source>
        <dbReference type="Pfam" id="PF08743"/>
    </source>
</evidence>
<evidence type="ECO:0000256" key="6">
    <source>
        <dbReference type="ARBA" id="ARBA00023212"/>
    </source>
</evidence>
<feature type="region of interest" description="Disordered" evidence="8">
    <location>
        <begin position="2067"/>
        <end position="2137"/>
    </location>
</feature>
<evidence type="ECO:0000256" key="8">
    <source>
        <dbReference type="SAM" id="MobiDB-lite"/>
    </source>
</evidence>
<feature type="domain" description="Nse4/EID protein Nse3/MAGE-binding" evidence="11">
    <location>
        <begin position="109"/>
        <end position="160"/>
    </location>
</feature>
<feature type="compositionally biased region" description="Polar residues" evidence="8">
    <location>
        <begin position="2256"/>
        <end position="2271"/>
    </location>
</feature>
<feature type="compositionally biased region" description="Basic residues" evidence="8">
    <location>
        <begin position="3168"/>
        <end position="3187"/>
    </location>
</feature>
<comment type="caution">
    <text evidence="12">The sequence shown here is derived from an EMBL/GenBank/DDBJ whole genome shotgun (WGS) entry which is preliminary data.</text>
</comment>
<dbReference type="Gene3D" id="1.20.5.1700">
    <property type="match status" value="1"/>
</dbReference>
<feature type="compositionally biased region" description="Low complexity" evidence="8">
    <location>
        <begin position="2667"/>
        <end position="2679"/>
    </location>
</feature>
<feature type="domain" description="Transforming acidic coiled-coil-containing protein C-terminal" evidence="9">
    <location>
        <begin position="3508"/>
        <end position="3706"/>
    </location>
</feature>
<sequence>MAESRRRVSRGSQEESAGHSNGFGGRNRTERVADTGDEDEGAGPSGIHEDDDDPARRREIRSQYRDLINSVHQNREDMLNPANNKLIDVLEEANKLFANVRQAREAALDAQLLVLATDLGREKASQLHAEGSSFDPSAYAQHLLSFMGLNRLEEEDGNEDDCSDGYLPPDAWQRLSKRVESCFKTAPSFHYMLGSFLVEPPPPRQRIERQRKAPSKEAKRVMPIQLKKMEESHQEATEKEVERILGFLNKYYADNSESPIPYYDFVIDPTSFSRTVENIFHTSFLIRDGLARIYLDSEKLPCIVPVEEGEVEPGGATTRQQCIISISQASWKEIIKAFDIKDGLIPPPEEPSQEDRQDHVSVVEMQFCRDYFCKPCSAAITSPQEDMEYRMGNCIGIAHNQPQEGATDNVVLFPPQEVQPWSTYKLFEAEAHTEVSSAGEKTTSTEDELVHTEARSSQGSAGPAAKGESHAPEEEEQEESQTGLEEELEFPHDLLPSIDLSAELNLTWGASLSNKQVGSNKMKKETLSLSEQVNPLLVGHQHYMEASPPIVGLTKRQGLNFLEELGFQGARSICSPSPGPVPDQDHLTPVEATYAPLLNCLQGPEKPGDHCRTDGPCKPKSAQVTSHHSCSVRVVEQEKHVLEGSADTTLIDFRFGETVFECEHEKGCSIETCPLEQASVLCFDNETGTHLLAQEDTNPLSRAGAEEREEEEEEEEEESALREASALAINFVLPLTTPAMPEMIECEGTREKQTSDAYKKAIANMKAAEKYFLVGNRQLQGKDESWSSEGKESEIIAAEKHLNLLTSPETISSPAKQDKEVEAASEEGCSSTILHSSVDDEWRRGLPIDGSLGTNTLSAAGEGETDTVSVEDRTVIGASPPGLHEERDWKGKSSESLERKGEGGSEASGEEGREKEKGGAWTLFRQQAAHTRGALLTETETHPSNDNAASPVATHQRGELVTSVTADRAEAALPFLASSRTNACSSINPPSPVSFLNSVETESKAPAVEDSHLNESRRALGEKLPSGDISHPPTSTVDSTDTGSDQQVQGALWTQTVGCNTQQIKTGTEKETRRSADHHPSSTPQEDMKDITGHVKGFPSTQGDGELKENALPSQVTAFASLPPLTVHENLRHPVSETTFSFQGFLSNSKPKSVQPAAPTHCERSSEPEGIEGDTATNLEEHSESVKGSDAKGKIVSIVLGGPKEALLSSSVRNVSNNDLKNAQNNIAVNENLEAFHKHKGQEQAKTETVTDKHSSPEDLFSVETITEKNVVLQEIVLQQIGGSDRAVVCPEGDSILFDGNGEKKTEVLGPTEDKVDGRDANHVEYDVTVAAKRQETCQCSSESLPSDSAQQESEPLGGVLDKLSVKSEVPPLSSLMPSQVASSETESIVPSNSDKSICMFQHVMLDGCSQTKPEVHTGKMQCQMFSDHDGRPVTGIAMSDVDTEGPASAAVNVCVSVEEILPSVSIQNNAEVPVVLRPPGPMLSHWEYINDSDVPVSGEEIQFISDHIHINSLSNDSDVRGEMKGEILKDKTLAKRDEHNLALEAKGEKEEKDYVCSPTGVLMQDVLTMPASSLLEARLAPNESPLKGTSLAPGNLHSDKNANVNKDELDEDTRDGKPKMDVTLKPSEKQEAQSCGEALTEDTHPSMDQNLSAALPLVEEACCETTYTYNQSALSELDLAPCLDSQPSGLQCPWENMDDQETELNEDSEKDEGVCLENAKVSYLSFEEQAKGNLESETGVESSCSGLEKVERITLLGGDDNSNVEGEKCHDGKKSEKEPKCKPKHLESVSSIIKSMSNIMSYSAEEDENQEDQRVEIDNQECKTPGSSTAAPENTGVKLDLRELLVSVINESLEMESKSSDFTSESQASGKPVDLERATPTNKVVQLAINDSTKPLENSHTSHCEFEHKTEDQCFSITHDNSRCTEVCTSAQTDDIVPSVSGTLETLSAEQAEPTIQLTAKQPDTNVSPLLVYVVHEKTLSENLDDASHHTDNAELLFASTDVPIQTEAMALELEEHSQPSPSDPSSLQNTEWKDITHSQQCHTELVSLETYMGTEEETRNIKTQATILEESKQTEHKEKEINGSKEEREENESADQRELTEMTERSFECDVKDGKGNDNNLPEQTENSDASVSKIESRSTNVSASYAIGGLQSELKQDSLTESSFCPESIVSMVTNSQDAFQALLNANAQSSTEAIQPFVQIQCENALKTENEKDRNSTYSAHGEVNCSLMQEEKTDDHESTKQSNDQERSDSSLRTSILPSEYTSDSPGQAVRPVMELTEETVVPGKEESSESSNWLRTLREAASVSQTQEYKVDIPHGPAGDRPFETLNLLQAEQEFCTPVEDSAAPVKEPLEDPPDSRCPLTEAAESSECVPSFPPPPEEHAFSPALPAHLLQESAEFPTPPPTPPERAPQEPGPAHPTPPSDPDQPCPAAALLDQLQDTSRTQEDLSPPVRGCALERGDGALESLGEGDRPEPAGDGRPRRAERLAERAAPDAISPRFDQLQRRRPPAPASACPPPSPPRTTGGERGGAGAGGAGGPGGSGRKGAGGCGYSGEWEQWSPVSRDRSPVNLRNVPRASAMALSAWQALSPFQWARWGWDSLLGGGGAADADEPTLGLLERITWSSRHDYMIQAAGGPARQRSSDSDGAFETPESTTPVKTATSPVAPAEQPQASPEPLPSGGSDSCPDSTNSTTVDVPASDVLDPLSSRPPSRSLSTVFDENKPIASSGSYNLDHILIADPPLPAVDPSGVQSRTPLTRSLSLQSGELDSSSTGDRPGEGGGPDKSFHPRTESFSIGTESAPGTLRRVKKPRPSSLKKKTLSRQNSNPESTTPRSKSSTSTPELQKRETSPNAESPLQAHEEQEQSTPVPSLGAADPLRSRVKSQVETSPPVVEESSPTSAPAATQPQEEAPPVPDGDTPFPPSASYKWDPDNFENIDPFCTGGSKLANSPVVGRKVDFARDCETAKSPTVPAEESPADTPSAPPAEPPLNIEEQPITKWQSVRLEFDYSEETGETPQSTPLPPKKLGKKPGAKMPLRKPKLGIKKAPPPQTEQLDNAPAVLQSNDNDDILIPKATYNFDPNKWDDPNFNPFSSSKGIPNSPSQSRASYSFDPNSFDDSTDPFKSSNKMGNSPPKAASFEMSSNDNENDNDIGELEDLNQNKPAKNKKKPLKSNTFRVKRSPKRSPVSDMSAQCCPVCPPLLPSIPHTHHQPQEPSVDPMADHAQDHATDEEKLASSSNQKWVARHDVEVELTSDVHDFPQPSDLTAFVTEGSLPAGSHDYEIEYMEKIGTSSPPLSVQKPSLYLNLDPVTESSKQSSNMHDSGPNSPCTGSFEEMEAQISAEGKSPVLQSRGAAPDPPTLEKNRKRESQPLSCTQNSEPDAGSRSDLSLLDRLSESAAPINYLEPDLAETNPTAFAHKLQEELVLAALRIEALQVAQNISQSPSLSTVSPQSRLKKASPHHLNLTASPTAKQREVASPGDSGMSKSSLYSQAGYSEGESPYLPRDLDHSLGIAREEIVAKEKEVLEWQRKYEESRQELEEMRKIVAEYEKTIAQMIEDEQRGKSLSHHTIQQLIVEKDQALADLNSVEKSLADLFRRYEKMKDVLEGFRKNEEVLKKCAQEYLSRVRKEEQRYQALKIHAEEKLDKANTEIAQVRAKAKQEQAAYQASLRKEQMKVDSLERTLEQKNKEIEELTKICDELIAKMGKS</sequence>
<feature type="compositionally biased region" description="Polar residues" evidence="8">
    <location>
        <begin position="3094"/>
        <end position="3134"/>
    </location>
</feature>
<feature type="compositionally biased region" description="Polar residues" evidence="8">
    <location>
        <begin position="2119"/>
        <end position="2133"/>
    </location>
</feature>
<comment type="similarity">
    <text evidence="2">Belongs to the TACC family.</text>
</comment>
<feature type="compositionally biased region" description="Polar residues" evidence="8">
    <location>
        <begin position="2656"/>
        <end position="2666"/>
    </location>
</feature>
<dbReference type="Pfam" id="PF15412">
    <property type="entry name" value="Nse4-Nse3_bdg"/>
    <property type="match status" value="1"/>
</dbReference>
<feature type="compositionally biased region" description="Basic and acidic residues" evidence="8">
    <location>
        <begin position="3224"/>
        <end position="3238"/>
    </location>
</feature>
<dbReference type="GO" id="GO:0007052">
    <property type="term" value="P:mitotic spindle organization"/>
    <property type="evidence" value="ECO:0007669"/>
    <property type="project" value="InterPro"/>
</dbReference>
<gene>
    <name evidence="12" type="ORF">P4O66_013686</name>
</gene>
<feature type="compositionally biased region" description="Polar residues" evidence="8">
    <location>
        <begin position="3374"/>
        <end position="3383"/>
    </location>
</feature>
<feature type="compositionally biased region" description="Pro residues" evidence="8">
    <location>
        <begin position="2914"/>
        <end position="2927"/>
    </location>
</feature>
<feature type="region of interest" description="Disordered" evidence="8">
    <location>
        <begin position="2638"/>
        <end position="2732"/>
    </location>
</feature>
<feature type="compositionally biased region" description="Polar residues" evidence="8">
    <location>
        <begin position="2686"/>
        <end position="2699"/>
    </location>
</feature>
<feature type="compositionally biased region" description="Basic and acidic residues" evidence="8">
    <location>
        <begin position="2234"/>
        <end position="2255"/>
    </location>
</feature>
<dbReference type="PANTHER" id="PTHR13924">
    <property type="entry name" value="TRANSFORMING ACIDIC COILED-COIL CONTAINING PROTEIN 1/2"/>
    <property type="match status" value="1"/>
</dbReference>
<feature type="compositionally biased region" description="Basic and acidic residues" evidence="8">
    <location>
        <begin position="1615"/>
        <end position="1632"/>
    </location>
</feature>
<comment type="subcellular location">
    <subcellularLocation>
        <location evidence="1">Cytoplasm</location>
        <location evidence="1">Cytoskeleton</location>
    </subcellularLocation>
</comment>
<dbReference type="GO" id="GO:0005856">
    <property type="term" value="C:cytoskeleton"/>
    <property type="evidence" value="ECO:0007669"/>
    <property type="project" value="UniProtKB-SubCell"/>
</dbReference>
<feature type="compositionally biased region" description="Acidic residues" evidence="8">
    <location>
        <begin position="707"/>
        <end position="718"/>
    </location>
</feature>
<feature type="domain" description="Non-structural maintenance of chromosome element 4 C-terminal" evidence="10">
    <location>
        <begin position="259"/>
        <end position="345"/>
    </location>
</feature>
<evidence type="ECO:0000256" key="7">
    <source>
        <dbReference type="SAM" id="Coils"/>
    </source>
</evidence>
<feature type="region of interest" description="Disordered" evidence="8">
    <location>
        <begin position="806"/>
        <end position="836"/>
    </location>
</feature>
<evidence type="ECO:0000256" key="4">
    <source>
        <dbReference type="ARBA" id="ARBA00022553"/>
    </source>
</evidence>
<keyword evidence="6" id="KW-0206">Cytoskeleton</keyword>
<feature type="region of interest" description="Disordered" evidence="8">
    <location>
        <begin position="1856"/>
        <end position="1875"/>
    </location>
</feature>
<evidence type="ECO:0000313" key="13">
    <source>
        <dbReference type="Proteomes" id="UP001239994"/>
    </source>
</evidence>
<feature type="region of interest" description="Disordered" evidence="8">
    <location>
        <begin position="1150"/>
        <end position="1188"/>
    </location>
</feature>
<dbReference type="GO" id="GO:0021987">
    <property type="term" value="P:cerebral cortex development"/>
    <property type="evidence" value="ECO:0007669"/>
    <property type="project" value="TreeGrafter"/>
</dbReference>
<feature type="region of interest" description="Disordered" evidence="8">
    <location>
        <begin position="2744"/>
        <end position="2956"/>
    </location>
</feature>
<feature type="coiled-coil region" evidence="7">
    <location>
        <begin position="3522"/>
        <end position="3708"/>
    </location>
</feature>
<accession>A0AAD8Z3A1</accession>
<feature type="region of interest" description="Disordered" evidence="8">
    <location>
        <begin position="2969"/>
        <end position="3245"/>
    </location>
</feature>
<feature type="region of interest" description="Disordered" evidence="8">
    <location>
        <begin position="852"/>
        <end position="956"/>
    </location>
</feature>
<organism evidence="12 13">
    <name type="scientific">Electrophorus voltai</name>
    <dbReference type="NCBI Taxonomy" id="2609070"/>
    <lineage>
        <taxon>Eukaryota</taxon>
        <taxon>Metazoa</taxon>
        <taxon>Chordata</taxon>
        <taxon>Craniata</taxon>
        <taxon>Vertebrata</taxon>
        <taxon>Euteleostomi</taxon>
        <taxon>Actinopterygii</taxon>
        <taxon>Neopterygii</taxon>
        <taxon>Teleostei</taxon>
        <taxon>Ostariophysi</taxon>
        <taxon>Gymnotiformes</taxon>
        <taxon>Gymnotoidei</taxon>
        <taxon>Gymnotidae</taxon>
        <taxon>Electrophorus</taxon>
    </lineage>
</organism>
<feature type="compositionally biased region" description="Basic and acidic residues" evidence="8">
    <location>
        <begin position="1"/>
        <end position="17"/>
    </location>
</feature>
<feature type="compositionally biased region" description="Basic and acidic residues" evidence="8">
    <location>
        <begin position="2096"/>
        <end position="2118"/>
    </location>
</feature>
<feature type="compositionally biased region" description="Low complexity" evidence="8">
    <location>
        <begin position="2832"/>
        <end position="2846"/>
    </location>
</feature>
<feature type="region of interest" description="Disordered" evidence="8">
    <location>
        <begin position="3295"/>
        <end position="3395"/>
    </location>
</feature>
<keyword evidence="4" id="KW-0597">Phosphoprotein</keyword>
<name>A0AAD8Z3A1_9TELE</name>
<dbReference type="FunFam" id="1.20.5.1700:FF:000001">
    <property type="entry name" value="Transforming acidic coiled-coil-containing protein 1 isoform 2"/>
    <property type="match status" value="1"/>
</dbReference>
<evidence type="ECO:0000259" key="11">
    <source>
        <dbReference type="Pfam" id="PF15412"/>
    </source>
</evidence>
<feature type="compositionally biased region" description="Polar residues" evidence="8">
    <location>
        <begin position="3315"/>
        <end position="3334"/>
    </location>
</feature>
<feature type="compositionally biased region" description="Low complexity" evidence="8">
    <location>
        <begin position="2704"/>
        <end position="2720"/>
    </location>
</feature>
<feature type="region of interest" description="Disordered" evidence="8">
    <location>
        <begin position="1066"/>
        <end position="1106"/>
    </location>
</feature>
<dbReference type="InterPro" id="IPR029225">
    <property type="entry name" value="Nse4_Nse3-bd"/>
</dbReference>
<protein>
    <recommendedName>
        <fullName evidence="14">Non-structural maintenance of chromosomes element 4</fullName>
    </recommendedName>
</protein>
<feature type="region of interest" description="Disordered" evidence="8">
    <location>
        <begin position="433"/>
        <end position="487"/>
    </location>
</feature>
<keyword evidence="13" id="KW-1185">Reference proteome</keyword>
<feature type="compositionally biased region" description="Basic residues" evidence="8">
    <location>
        <begin position="2810"/>
        <end position="2825"/>
    </location>
</feature>
<feature type="compositionally biased region" description="Pro residues" evidence="8">
    <location>
        <begin position="2404"/>
        <end position="2432"/>
    </location>
</feature>
<feature type="region of interest" description="Disordered" evidence="8">
    <location>
        <begin position="1022"/>
        <end position="1046"/>
    </location>
</feature>
<feature type="region of interest" description="Disordered" evidence="8">
    <location>
        <begin position="2340"/>
        <end position="2572"/>
    </location>
</feature>
<evidence type="ECO:0000313" key="12">
    <source>
        <dbReference type="EMBL" id="KAK1791707.1"/>
    </source>
</evidence>